<keyword evidence="2" id="KW-1185">Reference proteome</keyword>
<dbReference type="InParanoid" id="A0A0V1ASR8"/>
<dbReference type="EMBL" id="JYDH01000242">
    <property type="protein sequence ID" value="KRY27625.1"/>
    <property type="molecule type" value="Genomic_DNA"/>
</dbReference>
<gene>
    <name evidence="1" type="ORF">T01_15497</name>
</gene>
<reference evidence="1 2" key="1">
    <citation type="submission" date="2015-01" db="EMBL/GenBank/DDBJ databases">
        <title>Evolution of Trichinella species and genotypes.</title>
        <authorList>
            <person name="Korhonen P.K."/>
            <person name="Edoardo P."/>
            <person name="Giuseppe L.R."/>
            <person name="Gasser R.B."/>
        </authorList>
    </citation>
    <scope>NUCLEOTIDE SEQUENCE [LARGE SCALE GENOMIC DNA]</scope>
    <source>
        <strain evidence="1">ISS3</strain>
    </source>
</reference>
<name>A0A0V1ASR8_TRISP</name>
<organism evidence="1 2">
    <name type="scientific">Trichinella spiralis</name>
    <name type="common">Trichina worm</name>
    <dbReference type="NCBI Taxonomy" id="6334"/>
    <lineage>
        <taxon>Eukaryota</taxon>
        <taxon>Metazoa</taxon>
        <taxon>Ecdysozoa</taxon>
        <taxon>Nematoda</taxon>
        <taxon>Enoplea</taxon>
        <taxon>Dorylaimia</taxon>
        <taxon>Trichinellida</taxon>
        <taxon>Trichinellidae</taxon>
        <taxon>Trichinella</taxon>
    </lineage>
</organism>
<comment type="caution">
    <text evidence="1">The sequence shown here is derived from an EMBL/GenBank/DDBJ whole genome shotgun (WGS) entry which is preliminary data.</text>
</comment>
<dbReference type="AlphaFoldDB" id="A0A0V1ASR8"/>
<accession>A0A0V1ASR8</accession>
<evidence type="ECO:0000313" key="1">
    <source>
        <dbReference type="EMBL" id="KRY27625.1"/>
    </source>
</evidence>
<dbReference type="Proteomes" id="UP000054776">
    <property type="component" value="Unassembled WGS sequence"/>
</dbReference>
<evidence type="ECO:0000313" key="2">
    <source>
        <dbReference type="Proteomes" id="UP000054776"/>
    </source>
</evidence>
<proteinExistence type="predicted"/>
<dbReference type="OrthoDB" id="5929576at2759"/>
<sequence>MFQEFLFRLQNIVKLKGTLLDCWGVAHPSLEKHVLLLAKNSTKLTLKNPGIAVCELFSAKLFKEKLKQN</sequence>
<protein>
    <submittedName>
        <fullName evidence="1">Uncharacterized protein</fullName>
    </submittedName>
</protein>